<name>A0A0F9JRL8_9ZZZZ</name>
<evidence type="ECO:0000313" key="3">
    <source>
        <dbReference type="EMBL" id="KKM01628.1"/>
    </source>
</evidence>
<gene>
    <name evidence="3" type="ORF">LCGC14_1792530</name>
</gene>
<keyword evidence="2" id="KW-0812">Transmembrane</keyword>
<feature type="region of interest" description="Disordered" evidence="1">
    <location>
        <begin position="252"/>
        <end position="288"/>
    </location>
</feature>
<proteinExistence type="predicted"/>
<feature type="transmembrane region" description="Helical" evidence="2">
    <location>
        <begin position="480"/>
        <end position="498"/>
    </location>
</feature>
<keyword evidence="2" id="KW-0472">Membrane</keyword>
<comment type="caution">
    <text evidence="3">The sequence shown here is derived from an EMBL/GenBank/DDBJ whole genome shotgun (WGS) entry which is preliminary data.</text>
</comment>
<sequence>MPQKRYKVIFTGRFVKGKDQVKALEMIASMFRVSPEKVRAAFARGPGAVIVSTDNKEQAERYVNGMKKAGAICTVRAQQGDPAHSEKKPAPKSARSTSANARTVEISIGPTDITLTTLTCPRLTGMDKALNLNRKDRATAEFGEIASISLYNAKDGAEDYRFLFFLSTNKRPFGAECTNIAFGDFPGVKGTNMLSSLRNFLTFLYARNPGILFEKETFDFVAGGQVPLFTKDEIQLATALYRAMPDEAKTAGTSTGYGVAQSPEKPEEPGQTRGVCPKCGEKREPGSPECPRCGLVFVKWSNAGKGRKRRAIAAASDTGEHGSESLRAFAFRASMAILAGFLLPVPKSSVLFGKTAILWPWNMLGLGLDKAHVAAMANPQSEGAPLYLSLLLIVLAVSAMAFRQLPTPKIRFWAWHLTGALTLLILLVVFRADGFVLGSIFWPPSIEAGIIWMAALVGAGLLASINHVRKLYDVTLGLRLLQGTGAVLLLVLTSSMLLERPGPWGAWPIIIAELLLISYAAAGLYAAIKKEPAIGGFLSLIARGLLILIPLAGAIAQAFVSHDPSDVVIAPGGAALAIFSHIKAALLLFGGTAMFASGLSGLLLLKYGQGYGPGSG</sequence>
<protein>
    <submittedName>
        <fullName evidence="3">Uncharacterized protein</fullName>
    </submittedName>
</protein>
<feature type="transmembrane region" description="Helical" evidence="2">
    <location>
        <begin position="540"/>
        <end position="560"/>
    </location>
</feature>
<accession>A0A0F9JRL8</accession>
<feature type="transmembrane region" description="Helical" evidence="2">
    <location>
        <begin position="504"/>
        <end position="528"/>
    </location>
</feature>
<organism evidence="3">
    <name type="scientific">marine sediment metagenome</name>
    <dbReference type="NCBI Taxonomy" id="412755"/>
    <lineage>
        <taxon>unclassified sequences</taxon>
        <taxon>metagenomes</taxon>
        <taxon>ecological metagenomes</taxon>
    </lineage>
</organism>
<feature type="transmembrane region" description="Helical" evidence="2">
    <location>
        <begin position="412"/>
        <end position="430"/>
    </location>
</feature>
<evidence type="ECO:0000256" key="2">
    <source>
        <dbReference type="SAM" id="Phobius"/>
    </source>
</evidence>
<feature type="transmembrane region" description="Helical" evidence="2">
    <location>
        <begin position="386"/>
        <end position="405"/>
    </location>
</feature>
<evidence type="ECO:0000256" key="1">
    <source>
        <dbReference type="SAM" id="MobiDB-lite"/>
    </source>
</evidence>
<dbReference type="EMBL" id="LAZR01017145">
    <property type="protein sequence ID" value="KKM01628.1"/>
    <property type="molecule type" value="Genomic_DNA"/>
</dbReference>
<dbReference type="AlphaFoldDB" id="A0A0F9JRL8"/>
<feature type="transmembrane region" description="Helical" evidence="2">
    <location>
        <begin position="450"/>
        <end position="468"/>
    </location>
</feature>
<feature type="region of interest" description="Disordered" evidence="1">
    <location>
        <begin position="77"/>
        <end position="100"/>
    </location>
</feature>
<reference evidence="3" key="1">
    <citation type="journal article" date="2015" name="Nature">
        <title>Complex archaea that bridge the gap between prokaryotes and eukaryotes.</title>
        <authorList>
            <person name="Spang A."/>
            <person name="Saw J.H."/>
            <person name="Jorgensen S.L."/>
            <person name="Zaremba-Niedzwiedzka K."/>
            <person name="Martijn J."/>
            <person name="Lind A.E."/>
            <person name="van Eijk R."/>
            <person name="Schleper C."/>
            <person name="Guy L."/>
            <person name="Ettema T.J."/>
        </authorList>
    </citation>
    <scope>NUCLEOTIDE SEQUENCE</scope>
</reference>
<keyword evidence="2" id="KW-1133">Transmembrane helix</keyword>